<proteinExistence type="predicted"/>
<dbReference type="Proteomes" id="UP000006833">
    <property type="component" value="Chromosome"/>
</dbReference>
<dbReference type="PANTHER" id="PTHR44688:SF16">
    <property type="entry name" value="DNA-BINDING TRANSCRIPTIONAL ACTIVATOR DEVR_DOSR"/>
    <property type="match status" value="1"/>
</dbReference>
<dbReference type="EMBL" id="CP000830">
    <property type="protein sequence ID" value="ABV93561.1"/>
    <property type="molecule type" value="Genomic_DNA"/>
</dbReference>
<keyword evidence="1" id="KW-0805">Transcription regulation</keyword>
<dbReference type="Gene3D" id="1.10.10.10">
    <property type="entry name" value="Winged helix-like DNA-binding domain superfamily/Winged helix DNA-binding domain"/>
    <property type="match status" value="1"/>
</dbReference>
<dbReference type="InterPro" id="IPR036693">
    <property type="entry name" value="TF_LuxR_autoind-bd_dom_sf"/>
</dbReference>
<dbReference type="HOGENOM" id="CLU_072786_3_1_5"/>
<dbReference type="InterPro" id="IPR036388">
    <property type="entry name" value="WH-like_DNA-bd_sf"/>
</dbReference>
<dbReference type="InterPro" id="IPR005143">
    <property type="entry name" value="TF_LuxR_autoind-bd_dom"/>
</dbReference>
<reference evidence="6" key="1">
    <citation type="journal article" date="2010" name="ISME J.">
        <title>The complete genome sequence of the algal symbiont Dinoroseobacter shibae: a hitchhiker's guide to life in the sea.</title>
        <authorList>
            <person name="Wagner-Dobler I."/>
            <person name="Ballhausen B."/>
            <person name="Berger M."/>
            <person name="Brinkhoff T."/>
            <person name="Buchholz I."/>
            <person name="Bunk B."/>
            <person name="Cypionka H."/>
            <person name="Daniel R."/>
            <person name="Drepper T."/>
            <person name="Gerdts G."/>
            <person name="Hahnke S."/>
            <person name="Han C."/>
            <person name="Jahn D."/>
            <person name="Kalhoefer D."/>
            <person name="Kiss H."/>
            <person name="Klenk H.P."/>
            <person name="Kyrpides N."/>
            <person name="Liebl W."/>
            <person name="Liesegang H."/>
            <person name="Meincke L."/>
            <person name="Pati A."/>
            <person name="Petersen J."/>
            <person name="Piekarski T."/>
            <person name="Pommerenke C."/>
            <person name="Pradella S."/>
            <person name="Pukall R."/>
            <person name="Rabus R."/>
            <person name="Stackebrandt E."/>
            <person name="Thole S."/>
            <person name="Thompson L."/>
            <person name="Tielen P."/>
            <person name="Tomasch J."/>
            <person name="von Jan M."/>
            <person name="Wanphrut N."/>
            <person name="Wichels A."/>
            <person name="Zech H."/>
            <person name="Simon M."/>
        </authorList>
    </citation>
    <scope>NUCLEOTIDE SEQUENCE [LARGE SCALE GENOMIC DNA]</scope>
    <source>
        <strain evidence="6">DSM 16493 / NCIMB 14021 / DFL 12</strain>
    </source>
</reference>
<dbReference type="PROSITE" id="PS50043">
    <property type="entry name" value="HTH_LUXR_2"/>
    <property type="match status" value="1"/>
</dbReference>
<evidence type="ECO:0000256" key="3">
    <source>
        <dbReference type="ARBA" id="ARBA00023163"/>
    </source>
</evidence>
<dbReference type="SUPFAM" id="SSF46894">
    <property type="entry name" value="C-terminal effector domain of the bipartite response regulators"/>
    <property type="match status" value="1"/>
</dbReference>
<dbReference type="InterPro" id="IPR016032">
    <property type="entry name" value="Sig_transdc_resp-reg_C-effctor"/>
</dbReference>
<evidence type="ECO:0000256" key="2">
    <source>
        <dbReference type="ARBA" id="ARBA00023125"/>
    </source>
</evidence>
<dbReference type="PROSITE" id="PS00622">
    <property type="entry name" value="HTH_LUXR_1"/>
    <property type="match status" value="1"/>
</dbReference>
<dbReference type="PANTHER" id="PTHR44688">
    <property type="entry name" value="DNA-BINDING TRANSCRIPTIONAL ACTIVATOR DEVR_DOSR"/>
    <property type="match status" value="1"/>
</dbReference>
<keyword evidence="3" id="KW-0804">Transcription</keyword>
<evidence type="ECO:0000256" key="1">
    <source>
        <dbReference type="ARBA" id="ARBA00023015"/>
    </source>
</evidence>
<name>A8LML6_DINSH</name>
<dbReference type="InterPro" id="IPR000792">
    <property type="entry name" value="Tscrpt_reg_LuxR_C"/>
</dbReference>
<dbReference type="AlphaFoldDB" id="A8LML6"/>
<feature type="domain" description="HTH luxR-type" evidence="4">
    <location>
        <begin position="169"/>
        <end position="234"/>
    </location>
</feature>
<accession>A8LML6</accession>
<dbReference type="Gene3D" id="3.30.450.80">
    <property type="entry name" value="Transcription factor LuxR-like, autoinducer-binding domain"/>
    <property type="match status" value="1"/>
</dbReference>
<dbReference type="STRING" id="398580.Dshi_1819"/>
<dbReference type="RefSeq" id="WP_012178491.1">
    <property type="nucleotide sequence ID" value="NC_009952.1"/>
</dbReference>
<sequence>MTRLETFMDGVSRAETPAQIWDAVLPFAHSFGIDKVSYHNTPAFGAVPGSETAVFARGFPESWLCDYVNERLYEVDPIPAYAAHATEPFRWSDIAKLTPLTAPETDFLKRLLQQGLGDGLALQVFGPNMRNGYVGVGFASSDPDLSGGDIRELQAAAQAAHLRYCTLVPVATPEALTPREREVLGWIARGKSNSVIAEILGVSPHTVDTLVRRIYGKLEVADRTTAAIRGIGAGLIQPGNYAT</sequence>
<dbReference type="CDD" id="cd06170">
    <property type="entry name" value="LuxR_C_like"/>
    <property type="match status" value="1"/>
</dbReference>
<gene>
    <name evidence="5" type="ordered locus">Dshi_1819</name>
</gene>
<dbReference type="eggNOG" id="COG2197">
    <property type="taxonomic scope" value="Bacteria"/>
</dbReference>
<dbReference type="GO" id="GO:0006355">
    <property type="term" value="P:regulation of DNA-templated transcription"/>
    <property type="evidence" value="ECO:0007669"/>
    <property type="project" value="InterPro"/>
</dbReference>
<keyword evidence="6" id="KW-1185">Reference proteome</keyword>
<organism evidence="5 6">
    <name type="scientific">Dinoroseobacter shibae (strain DSM 16493 / NCIMB 14021 / DFL 12)</name>
    <dbReference type="NCBI Taxonomy" id="398580"/>
    <lineage>
        <taxon>Bacteria</taxon>
        <taxon>Pseudomonadati</taxon>
        <taxon>Pseudomonadota</taxon>
        <taxon>Alphaproteobacteria</taxon>
        <taxon>Rhodobacterales</taxon>
        <taxon>Roseobacteraceae</taxon>
        <taxon>Dinoroseobacter</taxon>
    </lineage>
</organism>
<dbReference type="SMART" id="SM00421">
    <property type="entry name" value="HTH_LUXR"/>
    <property type="match status" value="1"/>
</dbReference>
<keyword evidence="2" id="KW-0238">DNA-binding</keyword>
<dbReference type="Pfam" id="PF03472">
    <property type="entry name" value="Autoind_bind"/>
    <property type="match status" value="1"/>
</dbReference>
<protein>
    <submittedName>
        <fullName evidence="5">Putative transcriptional regulator</fullName>
    </submittedName>
</protein>
<dbReference type="GO" id="GO:0003677">
    <property type="term" value="F:DNA binding"/>
    <property type="evidence" value="ECO:0007669"/>
    <property type="project" value="UniProtKB-KW"/>
</dbReference>
<dbReference type="PRINTS" id="PR00038">
    <property type="entry name" value="HTHLUXR"/>
</dbReference>
<dbReference type="SUPFAM" id="SSF75516">
    <property type="entry name" value="Pheromone-binding domain of LuxR-like quorum-sensing transcription factors"/>
    <property type="match status" value="1"/>
</dbReference>
<dbReference type="Pfam" id="PF00196">
    <property type="entry name" value="GerE"/>
    <property type="match status" value="1"/>
</dbReference>
<dbReference type="OrthoDB" id="9803630at2"/>
<dbReference type="KEGG" id="dsh:Dshi_1819"/>
<evidence type="ECO:0000313" key="6">
    <source>
        <dbReference type="Proteomes" id="UP000006833"/>
    </source>
</evidence>
<evidence type="ECO:0000259" key="4">
    <source>
        <dbReference type="PROSITE" id="PS50043"/>
    </source>
</evidence>
<evidence type="ECO:0000313" key="5">
    <source>
        <dbReference type="EMBL" id="ABV93561.1"/>
    </source>
</evidence>